<accession>A0A7E5A057</accession>
<dbReference type="PANTHER" id="PTHR46379:SF1">
    <property type="entry name" value="ZINC FINGER MYND DOMAIN-CONTAINING PROTEIN 11"/>
    <property type="match status" value="1"/>
</dbReference>
<dbReference type="WBParaSite" id="Pan_g6642.t1">
    <property type="protein sequence ID" value="Pan_g6642.t1"/>
    <property type="gene ID" value="Pan_g6642"/>
</dbReference>
<dbReference type="GO" id="GO:0003714">
    <property type="term" value="F:transcription corepressor activity"/>
    <property type="evidence" value="ECO:0007669"/>
    <property type="project" value="InterPro"/>
</dbReference>
<evidence type="ECO:0000256" key="1">
    <source>
        <dbReference type="ARBA" id="ARBA00004123"/>
    </source>
</evidence>
<evidence type="ECO:0000256" key="8">
    <source>
        <dbReference type="ARBA" id="ARBA00023015"/>
    </source>
</evidence>
<evidence type="ECO:0000256" key="11">
    <source>
        <dbReference type="ARBA" id="ARBA00023242"/>
    </source>
</evidence>
<evidence type="ECO:0000313" key="16">
    <source>
        <dbReference type="WBParaSite" id="Pan_g6642.t1"/>
    </source>
</evidence>
<evidence type="ECO:0000256" key="10">
    <source>
        <dbReference type="ARBA" id="ARBA00023163"/>
    </source>
</evidence>
<dbReference type="InterPro" id="IPR002893">
    <property type="entry name" value="Znf_MYND"/>
</dbReference>
<evidence type="ECO:0000256" key="7">
    <source>
        <dbReference type="ARBA" id="ARBA00022853"/>
    </source>
</evidence>
<name>A0A7E5A057_PANRE</name>
<dbReference type="GO" id="GO:0034243">
    <property type="term" value="P:regulation of transcription elongation by RNA polymerase II"/>
    <property type="evidence" value="ECO:0007669"/>
    <property type="project" value="InterPro"/>
</dbReference>
<evidence type="ECO:0000256" key="2">
    <source>
        <dbReference type="ARBA" id="ARBA00004286"/>
    </source>
</evidence>
<dbReference type="InterPro" id="IPR047269">
    <property type="entry name" value="ZMY11"/>
</dbReference>
<dbReference type="FunFam" id="6.10.140.2220:FF:000002">
    <property type="entry name" value="Protein kinase C-binding protein 1 isoform C"/>
    <property type="match status" value="1"/>
</dbReference>
<evidence type="ECO:0000313" key="15">
    <source>
        <dbReference type="Proteomes" id="UP000492821"/>
    </source>
</evidence>
<dbReference type="AlphaFoldDB" id="A0A7E5A057"/>
<dbReference type="Gene3D" id="6.10.140.2220">
    <property type="match status" value="1"/>
</dbReference>
<sequence>MEEIIRRGTEGELSEALNAITSDERFKKPLLDLERHWLTEYSMSREKLLCALTEKLHAEFVSDQAKIRSELLAQFKDELESTKADLQKKYEESLKVEVAKTLEKNKREISAAKKKQWCWNCESEAIYHCCWNTAYCSTQCQQQHWSSHRRFCRRRKQGGGAPGNNPANLTNGDDSNGGE</sequence>
<keyword evidence="7" id="KW-0156">Chromatin regulator</keyword>
<evidence type="ECO:0000256" key="5">
    <source>
        <dbReference type="ARBA" id="ARBA00022771"/>
    </source>
</evidence>
<evidence type="ECO:0000256" key="12">
    <source>
        <dbReference type="PROSITE-ProRule" id="PRU00134"/>
    </source>
</evidence>
<comment type="subcellular location">
    <subcellularLocation>
        <location evidence="2">Chromosome</location>
    </subcellularLocation>
    <subcellularLocation>
        <location evidence="1">Nucleus</location>
    </subcellularLocation>
</comment>
<keyword evidence="6" id="KW-0862">Zinc</keyword>
<keyword evidence="11" id="KW-0539">Nucleus</keyword>
<protein>
    <submittedName>
        <fullName evidence="16">MYND-type domain-containing protein</fullName>
    </submittedName>
</protein>
<dbReference type="Proteomes" id="UP000492821">
    <property type="component" value="Unassembled WGS sequence"/>
</dbReference>
<evidence type="ECO:0000256" key="9">
    <source>
        <dbReference type="ARBA" id="ARBA00023117"/>
    </source>
</evidence>
<evidence type="ECO:0000256" key="3">
    <source>
        <dbReference type="ARBA" id="ARBA00022454"/>
    </source>
</evidence>
<organism evidence="15 16">
    <name type="scientific">Panagrellus redivivus</name>
    <name type="common">Microworm</name>
    <dbReference type="NCBI Taxonomy" id="6233"/>
    <lineage>
        <taxon>Eukaryota</taxon>
        <taxon>Metazoa</taxon>
        <taxon>Ecdysozoa</taxon>
        <taxon>Nematoda</taxon>
        <taxon>Chromadorea</taxon>
        <taxon>Rhabditida</taxon>
        <taxon>Tylenchina</taxon>
        <taxon>Panagrolaimomorpha</taxon>
        <taxon>Panagrolaimoidea</taxon>
        <taxon>Panagrolaimidae</taxon>
        <taxon>Panagrellus</taxon>
    </lineage>
</organism>
<keyword evidence="4" id="KW-0479">Metal-binding</keyword>
<keyword evidence="5 12" id="KW-0863">Zinc-finger</keyword>
<dbReference type="GO" id="GO:0005634">
    <property type="term" value="C:nucleus"/>
    <property type="evidence" value="ECO:0007669"/>
    <property type="project" value="UniProtKB-SubCell"/>
</dbReference>
<dbReference type="GO" id="GO:0140006">
    <property type="term" value="F:histone H3 reader activity"/>
    <property type="evidence" value="ECO:0007669"/>
    <property type="project" value="UniProtKB-ARBA"/>
</dbReference>
<dbReference type="SUPFAM" id="SSF144232">
    <property type="entry name" value="HIT/MYND zinc finger-like"/>
    <property type="match status" value="1"/>
</dbReference>
<proteinExistence type="predicted"/>
<keyword evidence="8" id="KW-0805">Transcription regulation</keyword>
<reference evidence="16" key="2">
    <citation type="submission" date="2020-10" db="UniProtKB">
        <authorList>
            <consortium name="WormBaseParasite"/>
        </authorList>
    </citation>
    <scope>IDENTIFICATION</scope>
</reference>
<dbReference type="GO" id="GO:0008270">
    <property type="term" value="F:zinc ion binding"/>
    <property type="evidence" value="ECO:0007669"/>
    <property type="project" value="UniProtKB-KW"/>
</dbReference>
<dbReference type="PANTHER" id="PTHR46379">
    <property type="entry name" value="ZINC FINGER MYND DOMAIN-CONTAINING"/>
    <property type="match status" value="1"/>
</dbReference>
<dbReference type="Pfam" id="PF24324">
    <property type="entry name" value="MYND_ZMYND11_ZMYD8"/>
    <property type="match status" value="1"/>
</dbReference>
<dbReference type="GO" id="GO:0005694">
    <property type="term" value="C:chromosome"/>
    <property type="evidence" value="ECO:0007669"/>
    <property type="project" value="UniProtKB-SubCell"/>
</dbReference>
<feature type="region of interest" description="Disordered" evidence="13">
    <location>
        <begin position="156"/>
        <end position="179"/>
    </location>
</feature>
<keyword evidence="3" id="KW-0158">Chromosome</keyword>
<dbReference type="PROSITE" id="PS01360">
    <property type="entry name" value="ZF_MYND_1"/>
    <property type="match status" value="1"/>
</dbReference>
<keyword evidence="9" id="KW-0103">Bromodomain</keyword>
<keyword evidence="15" id="KW-1185">Reference proteome</keyword>
<evidence type="ECO:0000256" key="6">
    <source>
        <dbReference type="ARBA" id="ARBA00022833"/>
    </source>
</evidence>
<reference evidence="15" key="1">
    <citation type="journal article" date="2013" name="Genetics">
        <title>The draft genome and transcriptome of Panagrellus redivivus are shaped by the harsh demands of a free-living lifestyle.</title>
        <authorList>
            <person name="Srinivasan J."/>
            <person name="Dillman A.R."/>
            <person name="Macchietto M.G."/>
            <person name="Heikkinen L."/>
            <person name="Lakso M."/>
            <person name="Fracchia K.M."/>
            <person name="Antoshechkin I."/>
            <person name="Mortazavi A."/>
            <person name="Wong G."/>
            <person name="Sternberg P.W."/>
        </authorList>
    </citation>
    <scope>NUCLEOTIDE SEQUENCE [LARGE SCALE GENOMIC DNA]</scope>
    <source>
        <strain evidence="15">MT8872</strain>
    </source>
</reference>
<evidence type="ECO:0000256" key="13">
    <source>
        <dbReference type="SAM" id="MobiDB-lite"/>
    </source>
</evidence>
<feature type="compositionally biased region" description="Polar residues" evidence="13">
    <location>
        <begin position="169"/>
        <end position="179"/>
    </location>
</feature>
<dbReference type="PROSITE" id="PS50865">
    <property type="entry name" value="ZF_MYND_2"/>
    <property type="match status" value="1"/>
</dbReference>
<feature type="domain" description="MYND-type" evidence="14">
    <location>
        <begin position="118"/>
        <end position="152"/>
    </location>
</feature>
<evidence type="ECO:0000259" key="14">
    <source>
        <dbReference type="PROSITE" id="PS50865"/>
    </source>
</evidence>
<dbReference type="InterPro" id="IPR057053">
    <property type="entry name" value="MYND_ZMYND11_ZMYD8"/>
</dbReference>
<evidence type="ECO:0000256" key="4">
    <source>
        <dbReference type="ARBA" id="ARBA00022723"/>
    </source>
</evidence>
<keyword evidence="10" id="KW-0804">Transcription</keyword>
<dbReference type="GO" id="GO:0009966">
    <property type="term" value="P:regulation of signal transduction"/>
    <property type="evidence" value="ECO:0007669"/>
    <property type="project" value="TreeGrafter"/>
</dbReference>